<evidence type="ECO:0000313" key="1">
    <source>
        <dbReference type="EMBL" id="CAG8438224.1"/>
    </source>
</evidence>
<protein>
    <submittedName>
        <fullName evidence="1">2041_t:CDS:1</fullName>
    </submittedName>
</protein>
<accession>A0A9N8V0L2</accession>
<evidence type="ECO:0000313" key="2">
    <source>
        <dbReference type="Proteomes" id="UP000789570"/>
    </source>
</evidence>
<keyword evidence="2" id="KW-1185">Reference proteome</keyword>
<proteinExistence type="predicted"/>
<dbReference type="EMBL" id="CAJVPQ010000027">
    <property type="protein sequence ID" value="CAG8438224.1"/>
    <property type="molecule type" value="Genomic_DNA"/>
</dbReference>
<sequence>MAFNKVLNLLSDTPKKGDDFKRALAYREVYTTEKSRIKLLGCLTSNSKEQWD</sequence>
<dbReference type="AlphaFoldDB" id="A0A9N8V0L2"/>
<comment type="caution">
    <text evidence="1">The sequence shown here is derived from an EMBL/GenBank/DDBJ whole genome shotgun (WGS) entry which is preliminary data.</text>
</comment>
<name>A0A9N8V0L2_9GLOM</name>
<dbReference type="Proteomes" id="UP000789570">
    <property type="component" value="Unassembled WGS sequence"/>
</dbReference>
<gene>
    <name evidence="1" type="ORF">FCALED_LOCUS305</name>
</gene>
<organism evidence="1 2">
    <name type="scientific">Funneliformis caledonium</name>
    <dbReference type="NCBI Taxonomy" id="1117310"/>
    <lineage>
        <taxon>Eukaryota</taxon>
        <taxon>Fungi</taxon>
        <taxon>Fungi incertae sedis</taxon>
        <taxon>Mucoromycota</taxon>
        <taxon>Glomeromycotina</taxon>
        <taxon>Glomeromycetes</taxon>
        <taxon>Glomerales</taxon>
        <taxon>Glomeraceae</taxon>
        <taxon>Funneliformis</taxon>
    </lineage>
</organism>
<reference evidence="1" key="1">
    <citation type="submission" date="2021-06" db="EMBL/GenBank/DDBJ databases">
        <authorList>
            <person name="Kallberg Y."/>
            <person name="Tangrot J."/>
            <person name="Rosling A."/>
        </authorList>
    </citation>
    <scope>NUCLEOTIDE SEQUENCE</scope>
    <source>
        <strain evidence="1">UK204</strain>
    </source>
</reference>